<sequence length="257" mass="29171">MCSWGWNALAERPAAARAPLQSSAPLGRGETEVWDESHRDMQIPKDRDGRPKQFAFVNFKHEESVPYGLRLLNGIKLYGRPMRIQFRSGSSHAAQDINPSCSQLGAPGTSLPGMPHPASNCSRYECGQHRSVQWRQTLHGSLCSWLFPRAMNSAARQQPQFGGKYGEQPGFAPPGYPHSFHGLPGSPGPRRLEGPRKARLGAHPYGPDGRHFGREGHEGEHHYRGREEHYEDRHRDGWSYEHRRDSYREAKWHSSRH</sequence>
<dbReference type="GO" id="GO:0005654">
    <property type="term" value="C:nucleoplasm"/>
    <property type="evidence" value="ECO:0007669"/>
    <property type="project" value="UniProtKB-SubCell"/>
</dbReference>
<evidence type="ECO:0000256" key="4">
    <source>
        <dbReference type="PROSITE-ProRule" id="PRU00176"/>
    </source>
</evidence>
<dbReference type="SUPFAM" id="SSF54928">
    <property type="entry name" value="RNA-binding domain, RBD"/>
    <property type="match status" value="1"/>
</dbReference>
<dbReference type="AlphaFoldDB" id="A0A8D2N0B3"/>
<dbReference type="Pfam" id="PF00076">
    <property type="entry name" value="RRM_1"/>
    <property type="match status" value="1"/>
</dbReference>
<dbReference type="Ensembl" id="ENSZALT00000019850.1">
    <property type="protein sequence ID" value="ENSZALP00000014642.1"/>
    <property type="gene ID" value="ENSZALG00000012130.1"/>
</dbReference>
<keyword evidence="3" id="KW-0539">Nucleus</keyword>
<reference evidence="7" key="2">
    <citation type="submission" date="2025-09" db="UniProtKB">
        <authorList>
            <consortium name="Ensembl"/>
        </authorList>
    </citation>
    <scope>IDENTIFICATION</scope>
</reference>
<dbReference type="InterPro" id="IPR012677">
    <property type="entry name" value="Nucleotide-bd_a/b_plait_sf"/>
</dbReference>
<comment type="subcellular location">
    <subcellularLocation>
        <location evidence="1">Nucleus</location>
        <location evidence="1">Nucleoplasm</location>
    </subcellularLocation>
</comment>
<accession>A0A8D2N0B3</accession>
<evidence type="ECO:0000256" key="5">
    <source>
        <dbReference type="SAM" id="MobiDB-lite"/>
    </source>
</evidence>
<evidence type="ECO:0000313" key="7">
    <source>
        <dbReference type="Ensembl" id="ENSZALP00000014642.1"/>
    </source>
</evidence>
<evidence type="ECO:0000313" key="8">
    <source>
        <dbReference type="Proteomes" id="UP000694413"/>
    </source>
</evidence>
<dbReference type="Proteomes" id="UP000694413">
    <property type="component" value="Unassembled WGS sequence"/>
</dbReference>
<dbReference type="Gene3D" id="3.30.70.330">
    <property type="match status" value="1"/>
</dbReference>
<name>A0A8D2N0B3_ZONAL</name>
<organism evidence="7 8">
    <name type="scientific">Zonotrichia albicollis</name>
    <name type="common">White-throated sparrow</name>
    <name type="synonym">Fringilla albicollis</name>
    <dbReference type="NCBI Taxonomy" id="44394"/>
    <lineage>
        <taxon>Eukaryota</taxon>
        <taxon>Metazoa</taxon>
        <taxon>Chordata</taxon>
        <taxon>Craniata</taxon>
        <taxon>Vertebrata</taxon>
        <taxon>Euteleostomi</taxon>
        <taxon>Archelosauria</taxon>
        <taxon>Archosauria</taxon>
        <taxon>Dinosauria</taxon>
        <taxon>Saurischia</taxon>
        <taxon>Theropoda</taxon>
        <taxon>Coelurosauria</taxon>
        <taxon>Aves</taxon>
        <taxon>Neognathae</taxon>
        <taxon>Neoaves</taxon>
        <taxon>Telluraves</taxon>
        <taxon>Australaves</taxon>
        <taxon>Passeriformes</taxon>
        <taxon>Passerellidae</taxon>
        <taxon>Zonotrichia</taxon>
    </lineage>
</organism>
<feature type="domain" description="RRM" evidence="6">
    <location>
        <begin position="40"/>
        <end position="89"/>
    </location>
</feature>
<gene>
    <name evidence="7" type="primary">RBM7</name>
</gene>
<proteinExistence type="predicted"/>
<evidence type="ECO:0000259" key="6">
    <source>
        <dbReference type="PROSITE" id="PS50102"/>
    </source>
</evidence>
<dbReference type="InterPro" id="IPR000504">
    <property type="entry name" value="RRM_dom"/>
</dbReference>
<evidence type="ECO:0000256" key="3">
    <source>
        <dbReference type="ARBA" id="ARBA00023242"/>
    </source>
</evidence>
<keyword evidence="2 4" id="KW-0694">RNA-binding</keyword>
<dbReference type="PROSITE" id="PS50102">
    <property type="entry name" value="RRM"/>
    <property type="match status" value="1"/>
</dbReference>
<feature type="region of interest" description="Disordered" evidence="5">
    <location>
        <begin position="157"/>
        <end position="257"/>
    </location>
</feature>
<evidence type="ECO:0000256" key="1">
    <source>
        <dbReference type="ARBA" id="ARBA00004642"/>
    </source>
</evidence>
<dbReference type="PANTHER" id="PTHR13798">
    <property type="entry name" value="RNA BINDING MOTIF RBM PROTEIN -RELATED"/>
    <property type="match status" value="1"/>
</dbReference>
<reference evidence="7" key="1">
    <citation type="submission" date="2025-08" db="UniProtKB">
        <authorList>
            <consortium name="Ensembl"/>
        </authorList>
    </citation>
    <scope>IDENTIFICATION</scope>
</reference>
<evidence type="ECO:0000256" key="2">
    <source>
        <dbReference type="ARBA" id="ARBA00022884"/>
    </source>
</evidence>
<dbReference type="GO" id="GO:0003727">
    <property type="term" value="F:single-stranded RNA binding"/>
    <property type="evidence" value="ECO:0007669"/>
    <property type="project" value="TreeGrafter"/>
</dbReference>
<feature type="region of interest" description="Disordered" evidence="5">
    <location>
        <begin position="20"/>
        <end position="49"/>
    </location>
</feature>
<feature type="compositionally biased region" description="Basic and acidic residues" evidence="5">
    <location>
        <begin position="208"/>
        <end position="257"/>
    </location>
</feature>
<feature type="compositionally biased region" description="Basic and acidic residues" evidence="5">
    <location>
        <begin position="29"/>
        <end position="49"/>
    </location>
</feature>
<keyword evidence="8" id="KW-1185">Reference proteome</keyword>
<dbReference type="GO" id="GO:0000381">
    <property type="term" value="P:regulation of alternative mRNA splicing, via spliceosome"/>
    <property type="evidence" value="ECO:0007669"/>
    <property type="project" value="TreeGrafter"/>
</dbReference>
<dbReference type="PANTHER" id="PTHR13798:SF4">
    <property type="entry name" value="RNA-BINDING PROTEIN 7"/>
    <property type="match status" value="1"/>
</dbReference>
<protein>
    <submittedName>
        <fullName evidence="7">RNA binding motif protein 7</fullName>
    </submittedName>
</protein>
<dbReference type="InterPro" id="IPR052285">
    <property type="entry name" value="NEXT_complex_subunit"/>
</dbReference>
<dbReference type="InterPro" id="IPR035979">
    <property type="entry name" value="RBD_domain_sf"/>
</dbReference>